<dbReference type="Pfam" id="PF00005">
    <property type="entry name" value="ABC_tran"/>
    <property type="match status" value="1"/>
</dbReference>
<keyword evidence="3" id="KW-1003">Cell membrane</keyword>
<dbReference type="GO" id="GO:0005886">
    <property type="term" value="C:plasma membrane"/>
    <property type="evidence" value="ECO:0007669"/>
    <property type="project" value="UniProtKB-SubCell"/>
</dbReference>
<dbReference type="Gene3D" id="1.20.1560.10">
    <property type="entry name" value="ABC transporter type 1, transmembrane domain"/>
    <property type="match status" value="1"/>
</dbReference>
<evidence type="ECO:0000256" key="7">
    <source>
        <dbReference type="ARBA" id="ARBA00022989"/>
    </source>
</evidence>
<dbReference type="GO" id="GO:0016887">
    <property type="term" value="F:ATP hydrolysis activity"/>
    <property type="evidence" value="ECO:0007669"/>
    <property type="project" value="InterPro"/>
</dbReference>
<dbReference type="AlphaFoldDB" id="A0A6B3SK05"/>
<sequence>MRRYSASSPEPAANQGTRNDWVTLKTLFPYLWAYKWRMLLALIFLIGAKLANVGVPLVLKKLVDNMSIEPNHPQALLVLPVGLLVAYGALRVSTTMFTELREFVFAKVTQRAVRTIALQVFRHLHALSLRFHLNRQTGGMTRDIERGTRGISSLVSYTLYSILPTLVEIALVTGYLVLHYDIWFAVITFIALGVYIGFTVAVTEWRTNFRRTMNELDSKANTRAIDSLINYETVKYFSNEDFEARRYDQSLENWETAAVKSQTSLSLLNTGQSLIIAIAVTLILWRATQGVIAGTMTLGDLVLVNAFMIQLYVPLNFLGVIYREIKQSMADMERLFQLLEQHREVADAPDAKPLAVRGAEVRFSHVNFSYESKRQILFDVDFSIPAGTTTAVVGHSGSGKSTLSRLLYRFYDIQSGSITIDGQDLRDVTQASLRAAIGIVPQDTVLFNDTIEYNIGYGKPEASKDDIVAAARAAHIHDFIVSLPDGYATMVGERGLKLSGGEKQRVAIARTLLKNPSILIFDEATSALDSKSEQAIQAQLKEVAQDRTTLVIAHRLSTIADAGQILVLDHGRIIERGTHGQLLAADGAYAQMWARQQAHRDEQTASPAAPDLDASAA</sequence>
<dbReference type="Pfam" id="PF00664">
    <property type="entry name" value="ABC_membrane"/>
    <property type="match status" value="1"/>
</dbReference>
<evidence type="ECO:0000256" key="5">
    <source>
        <dbReference type="ARBA" id="ARBA00022741"/>
    </source>
</evidence>
<dbReference type="PANTHER" id="PTHR24221">
    <property type="entry name" value="ATP-BINDING CASSETTE SUB-FAMILY B"/>
    <property type="match status" value="1"/>
</dbReference>
<organism evidence="13 14">
    <name type="scientific">Noviherbaspirillum galbum</name>
    <dbReference type="NCBI Taxonomy" id="2709383"/>
    <lineage>
        <taxon>Bacteria</taxon>
        <taxon>Pseudomonadati</taxon>
        <taxon>Pseudomonadota</taxon>
        <taxon>Betaproteobacteria</taxon>
        <taxon>Burkholderiales</taxon>
        <taxon>Oxalobacteraceae</taxon>
        <taxon>Noviherbaspirillum</taxon>
    </lineage>
</organism>
<keyword evidence="7 10" id="KW-1133">Transmembrane helix</keyword>
<dbReference type="InterPro" id="IPR003593">
    <property type="entry name" value="AAA+_ATPase"/>
</dbReference>
<evidence type="ECO:0000256" key="10">
    <source>
        <dbReference type="SAM" id="Phobius"/>
    </source>
</evidence>
<name>A0A6B3SK05_9BURK</name>
<evidence type="ECO:0000259" key="11">
    <source>
        <dbReference type="PROSITE" id="PS50893"/>
    </source>
</evidence>
<evidence type="ECO:0000259" key="12">
    <source>
        <dbReference type="PROSITE" id="PS50929"/>
    </source>
</evidence>
<dbReference type="PROSITE" id="PS50893">
    <property type="entry name" value="ABC_TRANSPORTER_2"/>
    <property type="match status" value="1"/>
</dbReference>
<keyword evidence="2" id="KW-0813">Transport</keyword>
<keyword evidence="14" id="KW-1185">Reference proteome</keyword>
<keyword evidence="8 10" id="KW-0472">Membrane</keyword>
<dbReference type="InterPro" id="IPR017871">
    <property type="entry name" value="ABC_transporter-like_CS"/>
</dbReference>
<protein>
    <submittedName>
        <fullName evidence="13">ABC transporter ATP-binding protein/permease</fullName>
    </submittedName>
</protein>
<dbReference type="FunFam" id="3.40.50.300:FF:000186">
    <property type="entry name" value="ATP-binding cassette sub-family B member 7, mitochondrial"/>
    <property type="match status" value="1"/>
</dbReference>
<dbReference type="InterPro" id="IPR039421">
    <property type="entry name" value="Type_1_exporter"/>
</dbReference>
<dbReference type="InterPro" id="IPR036640">
    <property type="entry name" value="ABC1_TM_sf"/>
</dbReference>
<dbReference type="PANTHER" id="PTHR24221:SF402">
    <property type="entry name" value="IRON-SULFUR CLUSTERS TRANSPORTER ABCB7, MITOCHONDRIAL"/>
    <property type="match status" value="1"/>
</dbReference>
<reference evidence="13 14" key="1">
    <citation type="submission" date="2020-02" db="EMBL/GenBank/DDBJ databases">
        <authorList>
            <person name="Kim M.K."/>
        </authorList>
    </citation>
    <scope>NUCLEOTIDE SEQUENCE [LARGE SCALE GENOMIC DNA]</scope>
    <source>
        <strain evidence="13 14">17J57-3</strain>
    </source>
</reference>
<feature type="domain" description="ABC transmembrane type-1" evidence="12">
    <location>
        <begin position="39"/>
        <end position="327"/>
    </location>
</feature>
<comment type="subcellular location">
    <subcellularLocation>
        <location evidence="1">Cell membrane</location>
        <topology evidence="1">Multi-pass membrane protein</topology>
    </subcellularLocation>
</comment>
<proteinExistence type="predicted"/>
<dbReference type="InterPro" id="IPR027417">
    <property type="entry name" value="P-loop_NTPase"/>
</dbReference>
<feature type="compositionally biased region" description="Low complexity" evidence="9">
    <location>
        <begin position="605"/>
        <end position="617"/>
    </location>
</feature>
<evidence type="ECO:0000256" key="1">
    <source>
        <dbReference type="ARBA" id="ARBA00004651"/>
    </source>
</evidence>
<evidence type="ECO:0000256" key="2">
    <source>
        <dbReference type="ARBA" id="ARBA00022448"/>
    </source>
</evidence>
<evidence type="ECO:0000256" key="9">
    <source>
        <dbReference type="SAM" id="MobiDB-lite"/>
    </source>
</evidence>
<keyword evidence="5" id="KW-0547">Nucleotide-binding</keyword>
<feature type="domain" description="ABC transporter" evidence="11">
    <location>
        <begin position="361"/>
        <end position="595"/>
    </location>
</feature>
<feature type="transmembrane region" description="Helical" evidence="10">
    <location>
        <begin position="71"/>
        <end position="90"/>
    </location>
</feature>
<dbReference type="Proteomes" id="UP000482155">
    <property type="component" value="Unassembled WGS sequence"/>
</dbReference>
<dbReference type="GO" id="GO:0005524">
    <property type="term" value="F:ATP binding"/>
    <property type="evidence" value="ECO:0007669"/>
    <property type="project" value="UniProtKB-KW"/>
</dbReference>
<evidence type="ECO:0000256" key="8">
    <source>
        <dbReference type="ARBA" id="ARBA00023136"/>
    </source>
</evidence>
<dbReference type="RefSeq" id="WP_163961991.1">
    <property type="nucleotide sequence ID" value="NZ_JAAIVB010000031.1"/>
</dbReference>
<keyword evidence="4 10" id="KW-0812">Transmembrane</keyword>
<dbReference type="CDD" id="cd18582">
    <property type="entry name" value="ABC_6TM_ATM1_ABCB7"/>
    <property type="match status" value="1"/>
</dbReference>
<dbReference type="SUPFAM" id="SSF90123">
    <property type="entry name" value="ABC transporter transmembrane region"/>
    <property type="match status" value="1"/>
</dbReference>
<dbReference type="EMBL" id="JAAIVB010000031">
    <property type="protein sequence ID" value="NEX61107.1"/>
    <property type="molecule type" value="Genomic_DNA"/>
</dbReference>
<feature type="transmembrane region" description="Helical" evidence="10">
    <location>
        <begin position="182"/>
        <end position="203"/>
    </location>
</feature>
<dbReference type="Gene3D" id="3.40.50.300">
    <property type="entry name" value="P-loop containing nucleotide triphosphate hydrolases"/>
    <property type="match status" value="1"/>
</dbReference>
<keyword evidence="6 13" id="KW-0067">ATP-binding</keyword>
<dbReference type="PROSITE" id="PS50929">
    <property type="entry name" value="ABC_TM1F"/>
    <property type="match status" value="1"/>
</dbReference>
<evidence type="ECO:0000313" key="14">
    <source>
        <dbReference type="Proteomes" id="UP000482155"/>
    </source>
</evidence>
<evidence type="ECO:0000313" key="13">
    <source>
        <dbReference type="EMBL" id="NEX61107.1"/>
    </source>
</evidence>
<dbReference type="PROSITE" id="PS00211">
    <property type="entry name" value="ABC_TRANSPORTER_1"/>
    <property type="match status" value="1"/>
</dbReference>
<accession>A0A6B3SK05</accession>
<evidence type="ECO:0000256" key="3">
    <source>
        <dbReference type="ARBA" id="ARBA00022475"/>
    </source>
</evidence>
<feature type="transmembrane region" description="Helical" evidence="10">
    <location>
        <begin position="39"/>
        <end position="59"/>
    </location>
</feature>
<feature type="transmembrane region" description="Helical" evidence="10">
    <location>
        <begin position="302"/>
        <end position="322"/>
    </location>
</feature>
<dbReference type="GO" id="GO:0006879">
    <property type="term" value="P:intracellular iron ion homeostasis"/>
    <property type="evidence" value="ECO:0007669"/>
    <property type="project" value="TreeGrafter"/>
</dbReference>
<gene>
    <name evidence="13" type="ORF">G3574_08455</name>
</gene>
<evidence type="ECO:0000256" key="4">
    <source>
        <dbReference type="ARBA" id="ARBA00022692"/>
    </source>
</evidence>
<dbReference type="InterPro" id="IPR003439">
    <property type="entry name" value="ABC_transporter-like_ATP-bd"/>
</dbReference>
<feature type="transmembrane region" description="Helical" evidence="10">
    <location>
        <begin position="154"/>
        <end position="176"/>
    </location>
</feature>
<dbReference type="SUPFAM" id="SSF52540">
    <property type="entry name" value="P-loop containing nucleoside triphosphate hydrolases"/>
    <property type="match status" value="1"/>
</dbReference>
<comment type="caution">
    <text evidence="13">The sequence shown here is derived from an EMBL/GenBank/DDBJ whole genome shotgun (WGS) entry which is preliminary data.</text>
</comment>
<dbReference type="SMART" id="SM00382">
    <property type="entry name" value="AAA"/>
    <property type="match status" value="1"/>
</dbReference>
<evidence type="ECO:0000256" key="6">
    <source>
        <dbReference type="ARBA" id="ARBA00022840"/>
    </source>
</evidence>
<dbReference type="GO" id="GO:0140359">
    <property type="term" value="F:ABC-type transporter activity"/>
    <property type="evidence" value="ECO:0007669"/>
    <property type="project" value="InterPro"/>
</dbReference>
<feature type="region of interest" description="Disordered" evidence="9">
    <location>
        <begin position="595"/>
        <end position="617"/>
    </location>
</feature>
<dbReference type="InterPro" id="IPR011527">
    <property type="entry name" value="ABC1_TM_dom"/>
</dbReference>
<feature type="transmembrane region" description="Helical" evidence="10">
    <location>
        <begin position="274"/>
        <end position="296"/>
    </location>
</feature>
<dbReference type="CDD" id="cd03253">
    <property type="entry name" value="ABCC_ATM1_transporter"/>
    <property type="match status" value="1"/>
</dbReference>